<dbReference type="EMBL" id="NTFI01000013">
    <property type="protein sequence ID" value="PHQ23613.1"/>
    <property type="molecule type" value="Genomic_DNA"/>
</dbReference>
<gene>
    <name evidence="1" type="ORF">CLH62_20240</name>
</gene>
<keyword evidence="2" id="KW-1185">Reference proteome</keyword>
<dbReference type="InterPro" id="IPR013321">
    <property type="entry name" value="Arc_rbn_hlx_hlx"/>
</dbReference>
<name>A0A2G1VA29_9GAMM</name>
<dbReference type="RefSeq" id="WP_091643616.1">
    <property type="nucleotide sequence ID" value="NZ_KZ319345.1"/>
</dbReference>
<dbReference type="GO" id="GO:0006355">
    <property type="term" value="P:regulation of DNA-templated transcription"/>
    <property type="evidence" value="ECO:0007669"/>
    <property type="project" value="InterPro"/>
</dbReference>
<dbReference type="InterPro" id="IPR010985">
    <property type="entry name" value="Ribbon_hlx_hlx"/>
</dbReference>
<protein>
    <submittedName>
        <fullName evidence="1">Uncharacterized protein</fullName>
    </submittedName>
</protein>
<comment type="caution">
    <text evidence="1">The sequence shown here is derived from an EMBL/GenBank/DDBJ whole genome shotgun (WGS) entry which is preliminary data.</text>
</comment>
<proteinExistence type="predicted"/>
<dbReference type="OrthoDB" id="6638177at2"/>
<dbReference type="Gene3D" id="1.10.1220.10">
    <property type="entry name" value="Met repressor-like"/>
    <property type="match status" value="1"/>
</dbReference>
<dbReference type="Proteomes" id="UP000229044">
    <property type="component" value="Unassembled WGS sequence"/>
</dbReference>
<reference evidence="1 2" key="1">
    <citation type="submission" date="2017-09" db="EMBL/GenBank/DDBJ databases">
        <title>The draft genome sequences of Marinobacter guineae M3B.</title>
        <authorList>
            <person name="Cao J."/>
        </authorList>
    </citation>
    <scope>NUCLEOTIDE SEQUENCE [LARGE SCALE GENOMIC DNA]</scope>
    <source>
        <strain evidence="1 2">M3B</strain>
    </source>
</reference>
<organism evidence="1 2">
    <name type="scientific">Marinobacter guineae</name>
    <dbReference type="NCBI Taxonomy" id="432303"/>
    <lineage>
        <taxon>Bacteria</taxon>
        <taxon>Pseudomonadati</taxon>
        <taxon>Pseudomonadota</taxon>
        <taxon>Gammaproteobacteria</taxon>
        <taxon>Pseudomonadales</taxon>
        <taxon>Marinobacteraceae</taxon>
        <taxon>Marinobacter</taxon>
    </lineage>
</organism>
<dbReference type="SUPFAM" id="SSF47598">
    <property type="entry name" value="Ribbon-helix-helix"/>
    <property type="match status" value="1"/>
</dbReference>
<dbReference type="AlphaFoldDB" id="A0A2G1VA29"/>
<evidence type="ECO:0000313" key="1">
    <source>
        <dbReference type="EMBL" id="PHQ23613.1"/>
    </source>
</evidence>
<accession>A0A2G1VA29</accession>
<sequence>MTTAKKAERTLQQVKMPDDLHRAIKMKAVQDDVLMQEVFDEAMEKLIADRKIKKIQYLASPREGKSRSFWLRDSILAEVQSAAEQDDVPVNRVEYTALVRFFE</sequence>
<evidence type="ECO:0000313" key="2">
    <source>
        <dbReference type="Proteomes" id="UP000229044"/>
    </source>
</evidence>